<dbReference type="Gene3D" id="2.60.120.620">
    <property type="entry name" value="q2cbj1_9rhob like domain"/>
    <property type="match status" value="1"/>
</dbReference>
<keyword evidence="1" id="KW-0560">Oxidoreductase</keyword>
<comment type="similarity">
    <text evidence="1">Belongs to the iron/ascorbate-dependent oxidoreductase family.</text>
</comment>
<organism evidence="3 4">
    <name type="scientific">Sphingobium nicotianae</name>
    <dbReference type="NCBI Taxonomy" id="2782607"/>
    <lineage>
        <taxon>Bacteria</taxon>
        <taxon>Pseudomonadati</taxon>
        <taxon>Pseudomonadota</taxon>
        <taxon>Alphaproteobacteria</taxon>
        <taxon>Sphingomonadales</taxon>
        <taxon>Sphingomonadaceae</taxon>
        <taxon>Sphingobium</taxon>
    </lineage>
</organism>
<dbReference type="Proteomes" id="UP001138757">
    <property type="component" value="Unassembled WGS sequence"/>
</dbReference>
<sequence length="249" mass="27595">MTTLTEHPIDTVIDIAIEARIAGLDWSAISNGLDTEGWAHIPALLTPAECRDATAMFAAPDGFRSHVIMQRHGYGQGEYRYFAYPLPPLVAALRSGLYPHLAPLANDWHRRMGLPADLPADHDAFIARCHADGQRRPTPLILRYGPGDYNRLHQDLYGAHVFPIQAVVLLSDPRTDFDGGELVLTEQRPRMQSRAQVVPARRGDMILFAVNVRPQAGSRGDYRVTMRHGVSTVRAGERHALGIIFHDAA</sequence>
<dbReference type="AlphaFoldDB" id="A0A9X1ISB4"/>
<evidence type="ECO:0000259" key="2">
    <source>
        <dbReference type="PROSITE" id="PS51471"/>
    </source>
</evidence>
<name>A0A9X1ISB4_9SPHN</name>
<evidence type="ECO:0000313" key="4">
    <source>
        <dbReference type="Proteomes" id="UP001138757"/>
    </source>
</evidence>
<reference evidence="3" key="1">
    <citation type="submission" date="2021-05" db="EMBL/GenBank/DDBJ databases">
        <title>Genome of Sphingobium sp. strain.</title>
        <authorList>
            <person name="Fan R."/>
        </authorList>
    </citation>
    <scope>NUCLEOTIDE SEQUENCE</scope>
    <source>
        <strain evidence="3">H33</strain>
    </source>
</reference>
<keyword evidence="1" id="KW-0408">Iron</keyword>
<dbReference type="InterPro" id="IPR005123">
    <property type="entry name" value="Oxoglu/Fe-dep_dioxygenase_dom"/>
</dbReference>
<dbReference type="EMBL" id="JAHGAW010000008">
    <property type="protein sequence ID" value="MBT2187995.1"/>
    <property type="molecule type" value="Genomic_DNA"/>
</dbReference>
<gene>
    <name evidence="3" type="ORF">KK488_13655</name>
</gene>
<dbReference type="InterPro" id="IPR018655">
    <property type="entry name" value="DUF2086"/>
</dbReference>
<dbReference type="Pfam" id="PF09859">
    <property type="entry name" value="Oxygenase-NA"/>
    <property type="match status" value="1"/>
</dbReference>
<protein>
    <submittedName>
        <fullName evidence="3">2OG-Fe(II) oxygenase</fullName>
    </submittedName>
</protein>
<evidence type="ECO:0000313" key="3">
    <source>
        <dbReference type="EMBL" id="MBT2187995.1"/>
    </source>
</evidence>
<dbReference type="PROSITE" id="PS51471">
    <property type="entry name" value="FE2OG_OXY"/>
    <property type="match status" value="1"/>
</dbReference>
<dbReference type="GO" id="GO:0016491">
    <property type="term" value="F:oxidoreductase activity"/>
    <property type="evidence" value="ECO:0007669"/>
    <property type="project" value="UniProtKB-KW"/>
</dbReference>
<accession>A0A9X1ISB4</accession>
<feature type="domain" description="Fe2OG dioxygenase" evidence="2">
    <location>
        <begin position="135"/>
        <end position="248"/>
    </location>
</feature>
<evidence type="ECO:0000256" key="1">
    <source>
        <dbReference type="RuleBase" id="RU003682"/>
    </source>
</evidence>
<dbReference type="GO" id="GO:0046872">
    <property type="term" value="F:metal ion binding"/>
    <property type="evidence" value="ECO:0007669"/>
    <property type="project" value="UniProtKB-KW"/>
</dbReference>
<proteinExistence type="inferred from homology"/>
<keyword evidence="4" id="KW-1185">Reference proteome</keyword>
<dbReference type="RefSeq" id="WP_214624238.1">
    <property type="nucleotide sequence ID" value="NZ_JAHGAW010000008.1"/>
</dbReference>
<comment type="caution">
    <text evidence="3">The sequence shown here is derived from an EMBL/GenBank/DDBJ whole genome shotgun (WGS) entry which is preliminary data.</text>
</comment>
<keyword evidence="1" id="KW-0479">Metal-binding</keyword>